<dbReference type="Pfam" id="PF26082">
    <property type="entry name" value="zf-C2H2_AcuF"/>
    <property type="match status" value="1"/>
</dbReference>
<proteinExistence type="predicted"/>
<sequence length="486" mass="54145">MNTISTRVRDCVDCLKSLQAVLEDDANSPHDATVPAGISPSDADNHLSIFKIWAGNIGAHRTGRSSLEHKLRDASNIRKQVINLLGDLAESVQDAISIIRGEMVRWDDQQEQDSPDFDTCSDKKTSGFTEALGSDFIEGYRTELSQISTGIAEVIDCLFRLSESIRHPAPHDRFKARGEISTLAIAPHDIAHVKEKFPSADDEVLTRLGFSNACRRQYLWYREDHHKKLAAGLEASVAEDAGISTIASSIPQQAKSMEGAASPTEALVEEDQRSDSDMTQTSYGSFDMDGRPKVPPLPSSAHSGPFECPLCFMIISATTTQAWRCHVFSDLRPYICLSDDCDTPREDYGRRRDWMQHVKSHHWRTWSCPLCYEAAHSARGLNDHLAKNHSLDQETLSQQFESALMGVTGPITMAVLCPLCHQSLTNLKEYIRHVGRHQEDVALFVLPTMEYDADDIESESYETDDSETEDLNDVSGNSCNQHELSC</sequence>
<evidence type="ECO:0000313" key="3">
    <source>
        <dbReference type="EMBL" id="KAK4183036.1"/>
    </source>
</evidence>
<evidence type="ECO:0000256" key="1">
    <source>
        <dbReference type="SAM" id="MobiDB-lite"/>
    </source>
</evidence>
<dbReference type="InterPro" id="IPR058925">
    <property type="entry name" value="zf-C2H2_AcuF"/>
</dbReference>
<feature type="compositionally biased region" description="Polar residues" evidence="1">
    <location>
        <begin position="474"/>
        <end position="486"/>
    </location>
</feature>
<accession>A0AAN7AC01</accession>
<gene>
    <name evidence="3" type="ORF">QBC35DRAFT_394743</name>
</gene>
<dbReference type="EMBL" id="MU864584">
    <property type="protein sequence ID" value="KAK4183036.1"/>
    <property type="molecule type" value="Genomic_DNA"/>
</dbReference>
<reference evidence="3" key="1">
    <citation type="journal article" date="2023" name="Mol. Phylogenet. Evol.">
        <title>Genome-scale phylogeny and comparative genomics of the fungal order Sordariales.</title>
        <authorList>
            <person name="Hensen N."/>
            <person name="Bonometti L."/>
            <person name="Westerberg I."/>
            <person name="Brannstrom I.O."/>
            <person name="Guillou S."/>
            <person name="Cros-Aarteil S."/>
            <person name="Calhoun S."/>
            <person name="Haridas S."/>
            <person name="Kuo A."/>
            <person name="Mondo S."/>
            <person name="Pangilinan J."/>
            <person name="Riley R."/>
            <person name="LaButti K."/>
            <person name="Andreopoulos B."/>
            <person name="Lipzen A."/>
            <person name="Chen C."/>
            <person name="Yan M."/>
            <person name="Daum C."/>
            <person name="Ng V."/>
            <person name="Clum A."/>
            <person name="Steindorff A."/>
            <person name="Ohm R.A."/>
            <person name="Martin F."/>
            <person name="Silar P."/>
            <person name="Natvig D.O."/>
            <person name="Lalanne C."/>
            <person name="Gautier V."/>
            <person name="Ament-Velasquez S.L."/>
            <person name="Kruys A."/>
            <person name="Hutchinson M.I."/>
            <person name="Powell A.J."/>
            <person name="Barry K."/>
            <person name="Miller A.N."/>
            <person name="Grigoriev I.V."/>
            <person name="Debuchy R."/>
            <person name="Gladieux P."/>
            <person name="Hiltunen Thoren M."/>
            <person name="Johannesson H."/>
        </authorList>
    </citation>
    <scope>NUCLEOTIDE SEQUENCE</scope>
    <source>
        <strain evidence="3">PSN309</strain>
    </source>
</reference>
<dbReference type="InterPro" id="IPR013087">
    <property type="entry name" value="Znf_C2H2_type"/>
</dbReference>
<organism evidence="3 4">
    <name type="scientific">Podospora australis</name>
    <dbReference type="NCBI Taxonomy" id="1536484"/>
    <lineage>
        <taxon>Eukaryota</taxon>
        <taxon>Fungi</taxon>
        <taxon>Dikarya</taxon>
        <taxon>Ascomycota</taxon>
        <taxon>Pezizomycotina</taxon>
        <taxon>Sordariomycetes</taxon>
        <taxon>Sordariomycetidae</taxon>
        <taxon>Sordariales</taxon>
        <taxon>Podosporaceae</taxon>
        <taxon>Podospora</taxon>
    </lineage>
</organism>
<dbReference type="Proteomes" id="UP001302126">
    <property type="component" value="Unassembled WGS sequence"/>
</dbReference>
<feature type="region of interest" description="Disordered" evidence="1">
    <location>
        <begin position="457"/>
        <end position="486"/>
    </location>
</feature>
<dbReference type="PANTHER" id="PTHR35391:SF7">
    <property type="entry name" value="C2H2-TYPE DOMAIN-CONTAINING PROTEIN"/>
    <property type="match status" value="1"/>
</dbReference>
<keyword evidence="4" id="KW-1185">Reference proteome</keyword>
<dbReference type="PANTHER" id="PTHR35391">
    <property type="entry name" value="C2H2-TYPE DOMAIN-CONTAINING PROTEIN-RELATED"/>
    <property type="match status" value="1"/>
</dbReference>
<evidence type="ECO:0000313" key="4">
    <source>
        <dbReference type="Proteomes" id="UP001302126"/>
    </source>
</evidence>
<feature type="domain" description="C2H2-type" evidence="2">
    <location>
        <begin position="334"/>
        <end position="361"/>
    </location>
</feature>
<feature type="compositionally biased region" description="Acidic residues" evidence="1">
    <location>
        <begin position="457"/>
        <end position="472"/>
    </location>
</feature>
<protein>
    <recommendedName>
        <fullName evidence="2">C2H2-type domain-containing protein</fullName>
    </recommendedName>
</protein>
<reference evidence="3" key="2">
    <citation type="submission" date="2023-05" db="EMBL/GenBank/DDBJ databases">
        <authorList>
            <consortium name="Lawrence Berkeley National Laboratory"/>
            <person name="Steindorff A."/>
            <person name="Hensen N."/>
            <person name="Bonometti L."/>
            <person name="Westerberg I."/>
            <person name="Brannstrom I.O."/>
            <person name="Guillou S."/>
            <person name="Cros-Aarteil S."/>
            <person name="Calhoun S."/>
            <person name="Haridas S."/>
            <person name="Kuo A."/>
            <person name="Mondo S."/>
            <person name="Pangilinan J."/>
            <person name="Riley R."/>
            <person name="Labutti K."/>
            <person name="Andreopoulos B."/>
            <person name="Lipzen A."/>
            <person name="Chen C."/>
            <person name="Yanf M."/>
            <person name="Daum C."/>
            <person name="Ng V."/>
            <person name="Clum A."/>
            <person name="Ohm R."/>
            <person name="Martin F."/>
            <person name="Silar P."/>
            <person name="Natvig D."/>
            <person name="Lalanne C."/>
            <person name="Gautier V."/>
            <person name="Ament-Velasquez S.L."/>
            <person name="Kruys A."/>
            <person name="Hutchinson M.I."/>
            <person name="Powell A.J."/>
            <person name="Barry K."/>
            <person name="Miller A.N."/>
            <person name="Grigoriev I.V."/>
            <person name="Debuchy R."/>
            <person name="Gladieux P."/>
            <person name="Thoren M.H."/>
            <person name="Johannesson H."/>
        </authorList>
    </citation>
    <scope>NUCLEOTIDE SEQUENCE</scope>
    <source>
        <strain evidence="3">PSN309</strain>
    </source>
</reference>
<dbReference type="SMART" id="SM00355">
    <property type="entry name" value="ZnF_C2H2"/>
    <property type="match status" value="3"/>
</dbReference>
<dbReference type="AlphaFoldDB" id="A0AAN7AC01"/>
<name>A0AAN7AC01_9PEZI</name>
<feature type="domain" description="C2H2-type" evidence="2">
    <location>
        <begin position="415"/>
        <end position="437"/>
    </location>
</feature>
<feature type="region of interest" description="Disordered" evidence="1">
    <location>
        <begin position="250"/>
        <end position="299"/>
    </location>
</feature>
<feature type="domain" description="C2H2-type" evidence="2">
    <location>
        <begin position="366"/>
        <end position="389"/>
    </location>
</feature>
<evidence type="ECO:0000259" key="2">
    <source>
        <dbReference type="SMART" id="SM00355"/>
    </source>
</evidence>
<comment type="caution">
    <text evidence="3">The sequence shown here is derived from an EMBL/GenBank/DDBJ whole genome shotgun (WGS) entry which is preliminary data.</text>
</comment>